<feature type="domain" description="DUF427" evidence="1">
    <location>
        <begin position="69"/>
        <end position="168"/>
    </location>
</feature>
<dbReference type="InterPro" id="IPR007361">
    <property type="entry name" value="DUF427"/>
</dbReference>
<protein>
    <recommendedName>
        <fullName evidence="1">DUF427 domain-containing protein</fullName>
    </recommendedName>
</protein>
<evidence type="ECO:0000313" key="2">
    <source>
        <dbReference type="EMBL" id="CAD8390207.1"/>
    </source>
</evidence>
<dbReference type="Gene3D" id="2.170.150.40">
    <property type="entry name" value="Domain of unknown function (DUF427)"/>
    <property type="match status" value="1"/>
</dbReference>
<sequence>MDVKASFVTNWLKFDYLSPSSRSALQICARKGEKHRNPLLGDGWSVDLSSKRKSSTKSIKEERKHVLVATWGGLEIGRSRHYLVVGGNFFFPQEHVCTQAFEQATEAVGWKRRTISKQHNPIGRAIYYDIVVRDDRGKPLRRNRAAAWTYPTSKGQWKPMENCWGFWKGVQFRIEKDDPSPNSSPRGYF</sequence>
<dbReference type="InterPro" id="IPR038694">
    <property type="entry name" value="DUF427_sf"/>
</dbReference>
<evidence type="ECO:0000259" key="1">
    <source>
        <dbReference type="Pfam" id="PF04248"/>
    </source>
</evidence>
<proteinExistence type="predicted"/>
<dbReference type="AlphaFoldDB" id="A0A7S0BCV2"/>
<dbReference type="EMBL" id="HBEK01000803">
    <property type="protein sequence ID" value="CAD8390207.1"/>
    <property type="molecule type" value="Transcribed_RNA"/>
</dbReference>
<dbReference type="Pfam" id="PF04248">
    <property type="entry name" value="NTP_transf_9"/>
    <property type="match status" value="1"/>
</dbReference>
<organism evidence="2">
    <name type="scientific">Rhodosorus marinus</name>
    <dbReference type="NCBI Taxonomy" id="101924"/>
    <lineage>
        <taxon>Eukaryota</taxon>
        <taxon>Rhodophyta</taxon>
        <taxon>Stylonematophyceae</taxon>
        <taxon>Stylonematales</taxon>
        <taxon>Stylonemataceae</taxon>
        <taxon>Rhodosorus</taxon>
    </lineage>
</organism>
<name>A0A7S0BCV2_9RHOD</name>
<reference evidence="2" key="1">
    <citation type="submission" date="2021-01" db="EMBL/GenBank/DDBJ databases">
        <authorList>
            <person name="Corre E."/>
            <person name="Pelletier E."/>
            <person name="Niang G."/>
            <person name="Scheremetjew M."/>
            <person name="Finn R."/>
            <person name="Kale V."/>
            <person name="Holt S."/>
            <person name="Cochrane G."/>
            <person name="Meng A."/>
            <person name="Brown T."/>
            <person name="Cohen L."/>
        </authorList>
    </citation>
    <scope>NUCLEOTIDE SEQUENCE</scope>
    <source>
        <strain evidence="2">UTEX LB 2760</strain>
    </source>
</reference>
<accession>A0A7S0BCV2</accession>
<gene>
    <name evidence="2" type="ORF">RMAR0315_LOCUS455</name>
</gene>